<evidence type="ECO:0000313" key="2">
    <source>
        <dbReference type="Proteomes" id="UP000694424"/>
    </source>
</evidence>
<name>A0A8B9NYT4_APTOW</name>
<protein>
    <submittedName>
        <fullName evidence="1">Uncharacterized protein</fullName>
    </submittedName>
</protein>
<dbReference type="Ensembl" id="ENSAOWT00000001949.1">
    <property type="protein sequence ID" value="ENSAOWP00000001719.1"/>
    <property type="gene ID" value="ENSAOWG00000001223.1"/>
</dbReference>
<reference evidence="1" key="1">
    <citation type="submission" date="2025-08" db="UniProtKB">
        <authorList>
            <consortium name="Ensembl"/>
        </authorList>
    </citation>
    <scope>IDENTIFICATION</scope>
</reference>
<dbReference type="Proteomes" id="UP000694424">
    <property type="component" value="Unplaced"/>
</dbReference>
<keyword evidence="2" id="KW-1185">Reference proteome</keyword>
<reference evidence="1" key="2">
    <citation type="submission" date="2025-09" db="UniProtKB">
        <authorList>
            <consortium name="Ensembl"/>
        </authorList>
    </citation>
    <scope>IDENTIFICATION</scope>
</reference>
<accession>A0A8B9NYT4</accession>
<sequence>MAERGPALTRAAPRCLRALLLLCPACWRHQALSAACIFICLVRVQLLNVRATALESNRLAETYRASSPRAPLSPSSVITFKEAIRWAWHDLFLMNPGCSPAIRSLSHKHLH</sequence>
<evidence type="ECO:0000313" key="1">
    <source>
        <dbReference type="Ensembl" id="ENSAOWP00000001719.1"/>
    </source>
</evidence>
<dbReference type="AlphaFoldDB" id="A0A8B9NYT4"/>
<organism evidence="1 2">
    <name type="scientific">Apteryx owenii</name>
    <name type="common">Little spotted kiwi</name>
    <dbReference type="NCBI Taxonomy" id="8824"/>
    <lineage>
        <taxon>Eukaryota</taxon>
        <taxon>Metazoa</taxon>
        <taxon>Chordata</taxon>
        <taxon>Craniata</taxon>
        <taxon>Vertebrata</taxon>
        <taxon>Euteleostomi</taxon>
        <taxon>Archelosauria</taxon>
        <taxon>Archosauria</taxon>
        <taxon>Dinosauria</taxon>
        <taxon>Saurischia</taxon>
        <taxon>Theropoda</taxon>
        <taxon>Coelurosauria</taxon>
        <taxon>Aves</taxon>
        <taxon>Palaeognathae</taxon>
        <taxon>Apterygiformes</taxon>
        <taxon>Apterygidae</taxon>
        <taxon>Apteryx</taxon>
    </lineage>
</organism>
<proteinExistence type="predicted"/>